<protein>
    <submittedName>
        <fullName evidence="2">(northern house mosquito) hypothetical protein</fullName>
    </submittedName>
</protein>
<dbReference type="EMBL" id="HBUE01215203">
    <property type="protein sequence ID" value="CAG6536595.1"/>
    <property type="molecule type" value="Transcribed_RNA"/>
</dbReference>
<keyword evidence="1" id="KW-0472">Membrane</keyword>
<evidence type="ECO:0000256" key="1">
    <source>
        <dbReference type="SAM" id="Phobius"/>
    </source>
</evidence>
<feature type="transmembrane region" description="Helical" evidence="1">
    <location>
        <begin position="84"/>
        <end position="104"/>
    </location>
</feature>
<accession>A0A8D8KJ54</accession>
<organism evidence="2">
    <name type="scientific">Culex pipiens</name>
    <name type="common">House mosquito</name>
    <dbReference type="NCBI Taxonomy" id="7175"/>
    <lineage>
        <taxon>Eukaryota</taxon>
        <taxon>Metazoa</taxon>
        <taxon>Ecdysozoa</taxon>
        <taxon>Arthropoda</taxon>
        <taxon>Hexapoda</taxon>
        <taxon>Insecta</taxon>
        <taxon>Pterygota</taxon>
        <taxon>Neoptera</taxon>
        <taxon>Endopterygota</taxon>
        <taxon>Diptera</taxon>
        <taxon>Nematocera</taxon>
        <taxon>Culicoidea</taxon>
        <taxon>Culicidae</taxon>
        <taxon>Culicinae</taxon>
        <taxon>Culicini</taxon>
        <taxon>Culex</taxon>
        <taxon>Culex</taxon>
    </lineage>
</organism>
<feature type="transmembrane region" description="Helical" evidence="1">
    <location>
        <begin position="52"/>
        <end position="72"/>
    </location>
</feature>
<keyword evidence="1" id="KW-1133">Transmembrane helix</keyword>
<sequence>MLIDGMMGRAGMMKRDSDAGGALAVVVEVEVVVAFLDLLTNVPREAEEEEDGAGAAALLLTGATFLASNAGRKGFGDGVRPAKRFLSTTLSTVVLLAVTGSAVVVDRYRLARGVGLVNRLLLPLLLLPLFVSFCW</sequence>
<dbReference type="EMBL" id="HBUE01321727">
    <property type="protein sequence ID" value="CAG6588582.1"/>
    <property type="molecule type" value="Transcribed_RNA"/>
</dbReference>
<dbReference type="EMBL" id="HBUE01321726">
    <property type="protein sequence ID" value="CAG6588581.1"/>
    <property type="molecule type" value="Transcribed_RNA"/>
</dbReference>
<dbReference type="AlphaFoldDB" id="A0A8D8KJ54"/>
<dbReference type="EMBL" id="HBUE01321729">
    <property type="protein sequence ID" value="CAG6588587.1"/>
    <property type="molecule type" value="Transcribed_RNA"/>
</dbReference>
<dbReference type="EMBL" id="HBUE01215201">
    <property type="protein sequence ID" value="CAG6536590.1"/>
    <property type="molecule type" value="Transcribed_RNA"/>
</dbReference>
<name>A0A8D8KJ54_CULPI</name>
<feature type="transmembrane region" description="Helical" evidence="1">
    <location>
        <begin position="116"/>
        <end position="134"/>
    </location>
</feature>
<proteinExistence type="predicted"/>
<dbReference type="EMBL" id="HBUE01321730">
    <property type="protein sequence ID" value="CAG6588588.1"/>
    <property type="molecule type" value="Transcribed_RNA"/>
</dbReference>
<dbReference type="EMBL" id="HBUE01321728">
    <property type="protein sequence ID" value="CAG6588586.1"/>
    <property type="molecule type" value="Transcribed_RNA"/>
</dbReference>
<evidence type="ECO:0000313" key="2">
    <source>
        <dbReference type="EMBL" id="CAG6588587.1"/>
    </source>
</evidence>
<feature type="transmembrane region" description="Helical" evidence="1">
    <location>
        <begin position="21"/>
        <end position="40"/>
    </location>
</feature>
<reference evidence="2" key="1">
    <citation type="submission" date="2021-05" db="EMBL/GenBank/DDBJ databases">
        <authorList>
            <person name="Alioto T."/>
            <person name="Alioto T."/>
            <person name="Gomez Garrido J."/>
        </authorList>
    </citation>
    <scope>NUCLEOTIDE SEQUENCE</scope>
</reference>
<dbReference type="EMBL" id="HBUE01215204">
    <property type="protein sequence ID" value="CAG6536596.1"/>
    <property type="molecule type" value="Transcribed_RNA"/>
</dbReference>
<dbReference type="EMBL" id="HBUE01215200">
    <property type="protein sequence ID" value="CAG6536589.1"/>
    <property type="molecule type" value="Transcribed_RNA"/>
</dbReference>
<keyword evidence="1" id="KW-0812">Transmembrane</keyword>
<dbReference type="EMBL" id="HBUE01215202">
    <property type="protein sequence ID" value="CAG6536594.1"/>
    <property type="molecule type" value="Transcribed_RNA"/>
</dbReference>